<evidence type="ECO:0000259" key="15">
    <source>
        <dbReference type="PROSITE" id="PS51198"/>
    </source>
</evidence>
<evidence type="ECO:0000256" key="14">
    <source>
        <dbReference type="PROSITE-ProRule" id="PRU00560"/>
    </source>
</evidence>
<evidence type="ECO:0000256" key="10">
    <source>
        <dbReference type="ARBA" id="ARBA00023235"/>
    </source>
</evidence>
<dbReference type="Gene3D" id="3.40.50.300">
    <property type="entry name" value="P-loop containing nucleotide triphosphate hydrolases"/>
    <property type="match status" value="4"/>
</dbReference>
<sequence length="1075" mass="125782">MVELDEKQEEIVYYNNGNPLSVEAGPGAGKTRVIIEKIKYLINDVKIDPESLLVITFTRKAAEELENRLIKSNIPKSVIDLMQISTIHGFCSKVLDDNGAVGLDVIGDELSEKNMMFISKHLVDLGFVDEYKIKTKDVIDVMRKYEEYTLFKVNTGCLVDYIRQTRPISKYYLDFVKKYMEENNGEFPFDDIMDDDELKKSYYNAKYLKIAQSYPTYIKLLNDENLTNYSLMQVKTLEILEKYPQTQFKNILIDEFQDTDPVQIRIFEILMEHADSFMVVGDINQSIYGFRGAIENYFEKLNGKYGDNIEQKYLSTNYRSTNQIIDFSEKFIGNGCEYGGSRDLNRDMYYMVNNDHKSEAQSIFDLVLNLKATNKINDYSDIGILFRSVKSKTNSIKPLIEKLEENNIPYQVKGLNDLLEKDEIKSILTLIYHIIKSEDVNSHIFNSWELDWLNVKAFTGEKFNQVLVNLSDETKNILNNVQDKFEAEVLECEKEVHKEFTGKSSRISVFYGVFKRRDKEELIEIFNRVKRPILSNENLIKWGVQNRDDLTFFYLLNELRSDYLNDHVEWKDKDTILEIFYKLLKLTNYLNEDFINAPENEYKVKNLAILTKTLFNYEQIRNPKDLTGAFWFLYQNISEYDACCWDDEGLQIMNVHKAKGLEFPIVIVASLTKDKFPSKFKNPNPEKGWAFIKGKMRSVYYTPYHCLEYKPFKNEQDEKKAHDSEEERIIYVALTRAKDTLILSTVSDGSEELLASAMNDIGGYNIDNHKFSSVPKGPEKIHNCINNNLTYCKPLVDNYEDIEAIVSKNDKKEDEIIKLSFTSLENYWQCPFKYRLANDLGFRTSEPRHISDGIFIHKAFEIINKKIKENNNIYIGDEKVTSEVVNLFYRSKLKQDEDKDKKLERITEDILYYYNNEGKDLEIIDSEVPFYIKNDNLHLHGIIDLIYRTKDGKLGILDYKNTKSENKYIQKYIKQLYTYVIGLSYNDHKYSNQDIDELKIYAIKSKKMISVPINHVEIEDLSQNIDDVVSNIKKENFSSSSSNKCDKCRFFLICREQKQFDLPPIDFMLNSDVVL</sequence>
<dbReference type="Pfam" id="PF13361">
    <property type="entry name" value="UvrD_C"/>
    <property type="match status" value="1"/>
</dbReference>
<dbReference type="Gene3D" id="1.10.486.10">
    <property type="entry name" value="PCRA, domain 4"/>
    <property type="match status" value="1"/>
</dbReference>
<dbReference type="InterPro" id="IPR014016">
    <property type="entry name" value="UvrD-like_ATP-bd"/>
</dbReference>
<keyword evidence="9" id="KW-0234">DNA repair</keyword>
<keyword evidence="4 14" id="KW-0378">Hydrolase</keyword>
<keyword evidence="6" id="KW-0269">Exonuclease</keyword>
<dbReference type="InterPro" id="IPR038726">
    <property type="entry name" value="PDDEXK_AddAB-type"/>
</dbReference>
<dbReference type="InterPro" id="IPR014017">
    <property type="entry name" value="DNA_helicase_UvrD-like_C"/>
</dbReference>
<dbReference type="CDD" id="cd17932">
    <property type="entry name" value="DEXQc_UvrD"/>
    <property type="match status" value="1"/>
</dbReference>
<evidence type="ECO:0000256" key="13">
    <source>
        <dbReference type="ARBA" id="ARBA00048988"/>
    </source>
</evidence>
<dbReference type="InterPro" id="IPR011604">
    <property type="entry name" value="PDDEXK-like_dom_sf"/>
</dbReference>
<dbReference type="GO" id="GO:0016887">
    <property type="term" value="F:ATP hydrolysis activity"/>
    <property type="evidence" value="ECO:0007669"/>
    <property type="project" value="RHEA"/>
</dbReference>
<organism evidence="17 18">
    <name type="scientific">Methanobrevibacter oralis</name>
    <dbReference type="NCBI Taxonomy" id="66851"/>
    <lineage>
        <taxon>Archaea</taxon>
        <taxon>Methanobacteriati</taxon>
        <taxon>Methanobacteriota</taxon>
        <taxon>Methanomada group</taxon>
        <taxon>Methanobacteria</taxon>
        <taxon>Methanobacteriales</taxon>
        <taxon>Methanobacteriaceae</taxon>
        <taxon>Methanobrevibacter</taxon>
    </lineage>
</organism>
<dbReference type="RefSeq" id="WP_052331877.1">
    <property type="nucleotide sequence ID" value="NZ_CABMAB010000053.1"/>
</dbReference>
<dbReference type="GO" id="GO:0043138">
    <property type="term" value="F:3'-5' DNA helicase activity"/>
    <property type="evidence" value="ECO:0007669"/>
    <property type="project" value="UniProtKB-EC"/>
</dbReference>
<dbReference type="STRING" id="66851.MBORA_08710"/>
<dbReference type="GO" id="GO:0004527">
    <property type="term" value="F:exonuclease activity"/>
    <property type="evidence" value="ECO:0007669"/>
    <property type="project" value="UniProtKB-KW"/>
</dbReference>
<dbReference type="InterPro" id="IPR027417">
    <property type="entry name" value="P-loop_NTPase"/>
</dbReference>
<protein>
    <recommendedName>
        <fullName evidence="12">DNA 3'-5' helicase</fullName>
        <ecNumber evidence="12">5.6.2.4</ecNumber>
    </recommendedName>
</protein>
<dbReference type="Pfam" id="PF12705">
    <property type="entry name" value="PDDEXK_1"/>
    <property type="match status" value="1"/>
</dbReference>
<feature type="binding site" evidence="14">
    <location>
        <begin position="24"/>
        <end position="31"/>
    </location>
    <ligand>
        <name>ATP</name>
        <dbReference type="ChEBI" id="CHEBI:30616"/>
    </ligand>
</feature>
<dbReference type="SUPFAM" id="SSF52980">
    <property type="entry name" value="Restriction endonuclease-like"/>
    <property type="match status" value="1"/>
</dbReference>
<comment type="catalytic activity">
    <reaction evidence="11">
        <text>Couples ATP hydrolysis with the unwinding of duplex DNA by translocating in the 3'-5' direction.</text>
        <dbReference type="EC" id="5.6.2.4"/>
    </reaction>
</comment>
<keyword evidence="5 14" id="KW-0347">Helicase</keyword>
<feature type="domain" description="UvrD-like helicase ATP-binding" evidence="15">
    <location>
        <begin position="3"/>
        <end position="321"/>
    </location>
</feature>
<dbReference type="GO" id="GO:0000725">
    <property type="term" value="P:recombinational repair"/>
    <property type="evidence" value="ECO:0007669"/>
    <property type="project" value="TreeGrafter"/>
</dbReference>
<reference evidence="18" key="1">
    <citation type="journal article" date="2016" name="Genome Announc.">
        <title>Draft Genome Sequences of Methanobrevibacter curvatus DSM11111, Methanobrevibacter cuticularis DSM11139, Methanobrevibacter filiformis DSM11501, and Methanobrevibacter oralis DSM7256.</title>
        <authorList>
            <person name="Poehlein A."/>
            <person name="Seedorf H."/>
        </authorList>
    </citation>
    <scope>NUCLEOTIDE SEQUENCE [LARGE SCALE GENOMIC DNA]</scope>
    <source>
        <strain evidence="18">DSM 7256 / JCM 30027 / ZR</strain>
    </source>
</reference>
<dbReference type="InterPro" id="IPR000212">
    <property type="entry name" value="DNA_helicase_UvrD/REP"/>
</dbReference>
<dbReference type="OrthoDB" id="203178at2157"/>
<feature type="domain" description="UvrD-like helicase C-terminal" evidence="16">
    <location>
        <begin position="315"/>
        <end position="660"/>
    </location>
</feature>
<keyword evidence="2 14" id="KW-0547">Nucleotide-binding</keyword>
<keyword evidence="10" id="KW-0413">Isomerase</keyword>
<dbReference type="PANTHER" id="PTHR11070:SF2">
    <property type="entry name" value="ATP-DEPENDENT DNA HELICASE SRS2"/>
    <property type="match status" value="1"/>
</dbReference>
<dbReference type="GO" id="GO:0003677">
    <property type="term" value="F:DNA binding"/>
    <property type="evidence" value="ECO:0007669"/>
    <property type="project" value="UniProtKB-KW"/>
</dbReference>
<dbReference type="EC" id="5.6.2.4" evidence="12"/>
<dbReference type="Proteomes" id="UP000077428">
    <property type="component" value="Unassembled WGS sequence"/>
</dbReference>
<evidence type="ECO:0000256" key="2">
    <source>
        <dbReference type="ARBA" id="ARBA00022741"/>
    </source>
</evidence>
<gene>
    <name evidence="17" type="primary">uvrD_2</name>
    <name evidence="17" type="ORF">MBORA_08710</name>
</gene>
<accession>A0A166BBL4</accession>
<dbReference type="PATRIC" id="fig|66851.6.peg.958"/>
<evidence type="ECO:0000256" key="11">
    <source>
        <dbReference type="ARBA" id="ARBA00034617"/>
    </source>
</evidence>
<dbReference type="InterPro" id="IPR011335">
    <property type="entry name" value="Restrct_endonuc-II-like"/>
</dbReference>
<dbReference type="AlphaFoldDB" id="A0A166BBL4"/>
<keyword evidence="8" id="KW-0238">DNA-binding</keyword>
<keyword evidence="18" id="KW-1185">Reference proteome</keyword>
<evidence type="ECO:0000256" key="4">
    <source>
        <dbReference type="ARBA" id="ARBA00022801"/>
    </source>
</evidence>
<dbReference type="EMBL" id="LWMU01000058">
    <property type="protein sequence ID" value="KZX13121.1"/>
    <property type="molecule type" value="Genomic_DNA"/>
</dbReference>
<evidence type="ECO:0000256" key="9">
    <source>
        <dbReference type="ARBA" id="ARBA00023204"/>
    </source>
</evidence>
<dbReference type="PROSITE" id="PS51198">
    <property type="entry name" value="UVRD_HELICASE_ATP_BIND"/>
    <property type="match status" value="1"/>
</dbReference>
<keyword evidence="1" id="KW-0540">Nuclease</keyword>
<evidence type="ECO:0000259" key="16">
    <source>
        <dbReference type="PROSITE" id="PS51217"/>
    </source>
</evidence>
<dbReference type="Gene3D" id="3.90.320.10">
    <property type="match status" value="1"/>
</dbReference>
<dbReference type="PROSITE" id="PS51217">
    <property type="entry name" value="UVRD_HELICASE_CTER"/>
    <property type="match status" value="1"/>
</dbReference>
<evidence type="ECO:0000256" key="6">
    <source>
        <dbReference type="ARBA" id="ARBA00022839"/>
    </source>
</evidence>
<dbReference type="GO" id="GO:0005524">
    <property type="term" value="F:ATP binding"/>
    <property type="evidence" value="ECO:0007669"/>
    <property type="project" value="UniProtKB-UniRule"/>
</dbReference>
<evidence type="ECO:0000256" key="1">
    <source>
        <dbReference type="ARBA" id="ARBA00022722"/>
    </source>
</evidence>
<evidence type="ECO:0000256" key="7">
    <source>
        <dbReference type="ARBA" id="ARBA00022840"/>
    </source>
</evidence>
<evidence type="ECO:0000313" key="17">
    <source>
        <dbReference type="EMBL" id="KZX13121.1"/>
    </source>
</evidence>
<evidence type="ECO:0000256" key="12">
    <source>
        <dbReference type="ARBA" id="ARBA00034808"/>
    </source>
</evidence>
<evidence type="ECO:0000313" key="18">
    <source>
        <dbReference type="Proteomes" id="UP000077428"/>
    </source>
</evidence>
<proteinExistence type="predicted"/>
<dbReference type="PANTHER" id="PTHR11070">
    <property type="entry name" value="UVRD / RECB / PCRA DNA HELICASE FAMILY MEMBER"/>
    <property type="match status" value="1"/>
</dbReference>
<evidence type="ECO:0000256" key="5">
    <source>
        <dbReference type="ARBA" id="ARBA00022806"/>
    </source>
</evidence>
<comment type="catalytic activity">
    <reaction evidence="13">
        <text>ATP + H2O = ADP + phosphate + H(+)</text>
        <dbReference type="Rhea" id="RHEA:13065"/>
        <dbReference type="ChEBI" id="CHEBI:15377"/>
        <dbReference type="ChEBI" id="CHEBI:15378"/>
        <dbReference type="ChEBI" id="CHEBI:30616"/>
        <dbReference type="ChEBI" id="CHEBI:43474"/>
        <dbReference type="ChEBI" id="CHEBI:456216"/>
        <dbReference type="EC" id="5.6.2.4"/>
    </reaction>
</comment>
<dbReference type="Pfam" id="PF00580">
    <property type="entry name" value="UvrD-helicase"/>
    <property type="match status" value="1"/>
</dbReference>
<keyword evidence="7 14" id="KW-0067">ATP-binding</keyword>
<evidence type="ECO:0000256" key="3">
    <source>
        <dbReference type="ARBA" id="ARBA00022763"/>
    </source>
</evidence>
<dbReference type="SUPFAM" id="SSF52540">
    <property type="entry name" value="P-loop containing nucleoside triphosphate hydrolases"/>
    <property type="match status" value="1"/>
</dbReference>
<keyword evidence="3" id="KW-0227">DNA damage</keyword>
<name>A0A166BBL4_METOA</name>
<evidence type="ECO:0000256" key="8">
    <source>
        <dbReference type="ARBA" id="ARBA00023125"/>
    </source>
</evidence>
<comment type="caution">
    <text evidence="17">The sequence shown here is derived from an EMBL/GenBank/DDBJ whole genome shotgun (WGS) entry which is preliminary data.</text>
</comment>